<dbReference type="AlphaFoldDB" id="A0A5P9QCP5"/>
<keyword evidence="2" id="KW-0378">Hydrolase</keyword>
<dbReference type="GO" id="GO:0004565">
    <property type="term" value="F:beta-galactosidase activity"/>
    <property type="evidence" value="ECO:0007669"/>
    <property type="project" value="UniProtKB-EC"/>
</dbReference>
<dbReference type="SUPFAM" id="SSF103247">
    <property type="entry name" value="TT1751-like"/>
    <property type="match status" value="1"/>
</dbReference>
<dbReference type="EC" id="3.2.1.23" evidence="2"/>
<dbReference type="OrthoDB" id="6657864at2"/>
<protein>
    <submittedName>
        <fullName evidence="2">Beta-galactosidase</fullName>
        <ecNumber evidence="2">3.2.1.23</ecNumber>
    </submittedName>
</protein>
<dbReference type="Proteomes" id="UP000326702">
    <property type="component" value="Chromosome"/>
</dbReference>
<dbReference type="Gene3D" id="3.30.310.70">
    <property type="entry name" value="TT1751-like domain"/>
    <property type="match status" value="1"/>
</dbReference>
<evidence type="ECO:0000313" key="2">
    <source>
        <dbReference type="EMBL" id="QFU99238.1"/>
    </source>
</evidence>
<keyword evidence="2" id="KW-0326">Glycosidase</keyword>
<dbReference type="RefSeq" id="WP_051136226.1">
    <property type="nucleotide sequence ID" value="NZ_BAABIH010000008.1"/>
</dbReference>
<dbReference type="InterPro" id="IPR035923">
    <property type="entry name" value="TT1751-like_sf"/>
</dbReference>
<dbReference type="CDD" id="cd14797">
    <property type="entry name" value="DUF302"/>
    <property type="match status" value="1"/>
</dbReference>
<dbReference type="EMBL" id="CP045529">
    <property type="protein sequence ID" value="QFU99238.1"/>
    <property type="molecule type" value="Genomic_DNA"/>
</dbReference>
<sequence length="145" mass="14670">MDEDLVALSVPGTVADAVAEVERSATASGMTVSGLVDHAAAARDVGLELDDAVVVTFGNPRVGTRLMQADPRSALDLPLRLLVYSDAGTTTLLYRRPRTLGAAFALEGEEETLATLAGALARLVSAVAGAVDPSAGASGPGKGRP</sequence>
<proteinExistence type="predicted"/>
<evidence type="ECO:0000259" key="1">
    <source>
        <dbReference type="Pfam" id="PF03625"/>
    </source>
</evidence>
<gene>
    <name evidence="2" type="ORF">KDY119_02765</name>
</gene>
<dbReference type="PANTHER" id="PTHR38342:SF2">
    <property type="entry name" value="INNER MEMBRANE OR EXPORTED"/>
    <property type="match status" value="1"/>
</dbReference>
<dbReference type="Pfam" id="PF03625">
    <property type="entry name" value="DUF302"/>
    <property type="match status" value="1"/>
</dbReference>
<dbReference type="InterPro" id="IPR005180">
    <property type="entry name" value="DUF302"/>
</dbReference>
<dbReference type="PANTHER" id="PTHR38342">
    <property type="entry name" value="SLR5037 PROTEIN"/>
    <property type="match status" value="1"/>
</dbReference>
<feature type="domain" description="DUF302" evidence="1">
    <location>
        <begin position="36"/>
        <end position="97"/>
    </location>
</feature>
<evidence type="ECO:0000313" key="3">
    <source>
        <dbReference type="Proteomes" id="UP000326702"/>
    </source>
</evidence>
<accession>A0A5P9QCP5</accession>
<organism evidence="2 3">
    <name type="scientific">Luteimicrobium xylanilyticum</name>
    <dbReference type="NCBI Taxonomy" id="1133546"/>
    <lineage>
        <taxon>Bacteria</taxon>
        <taxon>Bacillati</taxon>
        <taxon>Actinomycetota</taxon>
        <taxon>Actinomycetes</taxon>
        <taxon>Micrococcales</taxon>
        <taxon>Luteimicrobium</taxon>
    </lineage>
</organism>
<name>A0A5P9QCP5_9MICO</name>
<keyword evidence="3" id="KW-1185">Reference proteome</keyword>
<dbReference type="KEGG" id="lxl:KDY119_02765"/>
<reference evidence="2 3" key="1">
    <citation type="submission" date="2019-10" db="EMBL/GenBank/DDBJ databases">
        <title>Genome sequence of Luteimicrobium xylanilyticum HY-24.</title>
        <authorList>
            <person name="Kim D.Y."/>
            <person name="Park H.-Y."/>
        </authorList>
    </citation>
    <scope>NUCLEOTIDE SEQUENCE [LARGE SCALE GENOMIC DNA]</scope>
    <source>
        <strain evidence="2 3">HY-24</strain>
    </source>
</reference>